<dbReference type="SUPFAM" id="SSF52343">
    <property type="entry name" value="Ferredoxin reductase-like, C-terminal NADP-linked domain"/>
    <property type="match status" value="1"/>
</dbReference>
<feature type="domain" description="FAD-binding FR-type" evidence="4">
    <location>
        <begin position="49"/>
        <end position="151"/>
    </location>
</feature>
<reference evidence="6" key="2">
    <citation type="submission" date="2025-08" db="UniProtKB">
        <authorList>
            <consortium name="RefSeq"/>
        </authorList>
    </citation>
    <scope>IDENTIFICATION</scope>
</reference>
<evidence type="ECO:0000313" key="6">
    <source>
        <dbReference type="RefSeq" id="XP_013413750.1"/>
    </source>
</evidence>
<dbReference type="PROSITE" id="PS51384">
    <property type="entry name" value="FAD_FR"/>
    <property type="match status" value="1"/>
</dbReference>
<gene>
    <name evidence="6" type="primary">LOC106176075</name>
</gene>
<dbReference type="InterPro" id="IPR039261">
    <property type="entry name" value="FNR_nucleotide-bd"/>
</dbReference>
<dbReference type="OrthoDB" id="436496at2759"/>
<dbReference type="GeneID" id="106176075"/>
<dbReference type="STRING" id="7574.A0A1S3JTQ3"/>
<dbReference type="PRINTS" id="PR00410">
    <property type="entry name" value="PHEHYDRXLASE"/>
</dbReference>
<dbReference type="KEGG" id="lak:106176075"/>
<reference evidence="6" key="1">
    <citation type="journal article" date="2015" name="Nat. Commun.">
        <title>The Lingula genome provides insights into brachiopod evolution and the origin of phosphate biomineralization.</title>
        <authorList>
            <person name="Luo Y.J."/>
            <person name="Takeuchi T."/>
            <person name="Koyanagi R."/>
            <person name="Yamada L."/>
            <person name="Kanda M."/>
            <person name="Khalturina M."/>
            <person name="Fujie M."/>
            <person name="Yamasaki S.I."/>
            <person name="Endo K."/>
            <person name="Satoh N."/>
        </authorList>
    </citation>
    <scope>NUCLEOTIDE SEQUENCE</scope>
</reference>
<proteinExistence type="predicted"/>
<dbReference type="Gene3D" id="2.40.30.10">
    <property type="entry name" value="Translation factors"/>
    <property type="match status" value="1"/>
</dbReference>
<dbReference type="SUPFAM" id="SSF63380">
    <property type="entry name" value="Riboflavin synthase domain-like"/>
    <property type="match status" value="1"/>
</dbReference>
<dbReference type="CDD" id="cd00322">
    <property type="entry name" value="FNR_like"/>
    <property type="match status" value="1"/>
</dbReference>
<keyword evidence="5" id="KW-1185">Reference proteome</keyword>
<evidence type="ECO:0000256" key="1">
    <source>
        <dbReference type="ARBA" id="ARBA00023002"/>
    </source>
</evidence>
<dbReference type="Pfam" id="PF00175">
    <property type="entry name" value="NAD_binding_1"/>
    <property type="match status" value="1"/>
</dbReference>
<name>A0A1S3JTQ3_LINAN</name>
<keyword evidence="2" id="KW-0520">NAD</keyword>
<dbReference type="InterPro" id="IPR017938">
    <property type="entry name" value="Riboflavin_synthase-like_b-brl"/>
</dbReference>
<keyword evidence="1" id="KW-0560">Oxidoreductase</keyword>
<evidence type="ECO:0000256" key="3">
    <source>
        <dbReference type="ARBA" id="ARBA00040516"/>
    </source>
</evidence>
<dbReference type="PANTHER" id="PTHR46505">
    <property type="entry name" value="OXIDOREDUCTASE NAD-BINDING DOMAIN-CONTAINING PROTEIN 1"/>
    <property type="match status" value="1"/>
</dbReference>
<dbReference type="InterPro" id="IPR001433">
    <property type="entry name" value="OxRdtase_FAD/NAD-bd"/>
</dbReference>
<dbReference type="InterPro" id="IPR017927">
    <property type="entry name" value="FAD-bd_FR_type"/>
</dbReference>
<dbReference type="Proteomes" id="UP000085678">
    <property type="component" value="Unplaced"/>
</dbReference>
<dbReference type="Gene3D" id="3.40.50.80">
    <property type="entry name" value="Nucleotide-binding domain of ferredoxin-NADP reductase (FNR) module"/>
    <property type="match status" value="1"/>
</dbReference>
<dbReference type="AlphaFoldDB" id="A0A1S3JTQ3"/>
<protein>
    <recommendedName>
        <fullName evidence="3">Oxidoreductase NAD-binding domain-containing protein 1</fullName>
    </recommendedName>
</protein>
<sequence length="295" mass="33326">MKTLIGFLTISRVHPPFRTILGRCIMTSSAHGKDQQDHLDITANNSRIELVCPAVVNEVKHISPTVKQLKLHVKRKDFTFKAGQWVDFFIPDVKTVGGFSISSAPKTLKDEGVIKLGVKASDHPPAHWVHNKCKEGDAVSVRAGGDFYYDPQTAEEQTDLLLVAGGVGKNPIYSILQHFVNLQLEYCDRERKVVLLYSSSAREELLYRDHIKELADKSSNIFYKFFVTQQPENKESTHMRNGRIGEDDVTEALEKLNTEKLLCYICGPSTMSNAVEGFLLNSGVPKNKIMYEKWW</sequence>
<dbReference type="GO" id="GO:0005739">
    <property type="term" value="C:mitochondrion"/>
    <property type="evidence" value="ECO:0007669"/>
    <property type="project" value="TreeGrafter"/>
</dbReference>
<dbReference type="InParanoid" id="A0A1S3JTQ3"/>
<evidence type="ECO:0000256" key="2">
    <source>
        <dbReference type="ARBA" id="ARBA00023027"/>
    </source>
</evidence>
<evidence type="ECO:0000313" key="5">
    <source>
        <dbReference type="Proteomes" id="UP000085678"/>
    </source>
</evidence>
<evidence type="ECO:0000259" key="4">
    <source>
        <dbReference type="PROSITE" id="PS51384"/>
    </source>
</evidence>
<dbReference type="GO" id="GO:0016491">
    <property type="term" value="F:oxidoreductase activity"/>
    <property type="evidence" value="ECO:0007669"/>
    <property type="project" value="UniProtKB-KW"/>
</dbReference>
<dbReference type="PANTHER" id="PTHR46505:SF1">
    <property type="entry name" value="OXIDOREDUCTASE NAD-BINDING DOMAIN-CONTAINING PROTEIN 1"/>
    <property type="match status" value="1"/>
</dbReference>
<dbReference type="RefSeq" id="XP_013413750.1">
    <property type="nucleotide sequence ID" value="XM_013558296.1"/>
</dbReference>
<dbReference type="InterPro" id="IPR052128">
    <property type="entry name" value="Oxidoreductase_NAD-binding"/>
</dbReference>
<accession>A0A1S3JTQ3</accession>
<organism evidence="5 6">
    <name type="scientific">Lingula anatina</name>
    <name type="common">Brachiopod</name>
    <name type="synonym">Lingula unguis</name>
    <dbReference type="NCBI Taxonomy" id="7574"/>
    <lineage>
        <taxon>Eukaryota</taxon>
        <taxon>Metazoa</taxon>
        <taxon>Spiralia</taxon>
        <taxon>Lophotrochozoa</taxon>
        <taxon>Brachiopoda</taxon>
        <taxon>Linguliformea</taxon>
        <taxon>Lingulata</taxon>
        <taxon>Lingulida</taxon>
        <taxon>Linguloidea</taxon>
        <taxon>Lingulidae</taxon>
        <taxon>Lingula</taxon>
    </lineage>
</organism>